<protein>
    <submittedName>
        <fullName evidence="1">Conjugative transposon protein</fullName>
    </submittedName>
</protein>
<gene>
    <name evidence="1" type="ORF">CBO05C_0904</name>
</gene>
<dbReference type="RefSeq" id="WP_030033730.1">
    <property type="nucleotide sequence ID" value="NZ_DF384213.1"/>
</dbReference>
<proteinExistence type="predicted"/>
<dbReference type="Proteomes" id="UP000054164">
    <property type="component" value="Unassembled WGS sequence"/>
</dbReference>
<dbReference type="EMBL" id="DF384213">
    <property type="protein sequence ID" value="GAE01214.1"/>
    <property type="molecule type" value="Genomic_DNA"/>
</dbReference>
<accession>A0A0S6TYR0</accession>
<dbReference type="AlphaFoldDB" id="A0A0S6TYR0"/>
<organism evidence="1">
    <name type="scientific">Clostridium botulinum B str. Osaka05</name>
    <dbReference type="NCBI Taxonomy" id="1407017"/>
    <lineage>
        <taxon>Bacteria</taxon>
        <taxon>Bacillati</taxon>
        <taxon>Bacillota</taxon>
        <taxon>Clostridia</taxon>
        <taxon>Eubacteriales</taxon>
        <taxon>Clostridiaceae</taxon>
        <taxon>Clostridium</taxon>
    </lineage>
</organism>
<evidence type="ECO:0000313" key="1">
    <source>
        <dbReference type="EMBL" id="GAE01214.1"/>
    </source>
</evidence>
<reference evidence="1" key="1">
    <citation type="submission" date="2013-10" db="EMBL/GenBank/DDBJ databases">
        <title>Draft genome sequence of Clostridium botulinum type B strain Osaka05.</title>
        <authorList>
            <person name="Sakaguchi Y."/>
            <person name="Hosomi K."/>
            <person name="Uchiyama J."/>
            <person name="Ogura Y."/>
            <person name="Sakaguchi M."/>
            <person name="Kohda T."/>
            <person name="Mukamoto M."/>
            <person name="Misawa N."/>
            <person name="Matsuzaki S."/>
            <person name="Hayashi T."/>
            <person name="Kozaki S."/>
        </authorList>
    </citation>
    <scope>NUCLEOTIDE SEQUENCE</scope>
    <source>
        <strain evidence="1">Osaka05</strain>
    </source>
</reference>
<name>A0A0S6TYR0_CLOBO</name>
<sequence>MLKANWLYCPICQSKTRVKVRTDTELKNFLLFCPKCKKENLINVNELKMTVIKEPDAKTQSR</sequence>
<dbReference type="SUPFAM" id="SSF57783">
    <property type="entry name" value="Zinc beta-ribbon"/>
    <property type="match status" value="1"/>
</dbReference>
<dbReference type="HOGENOM" id="CLU_188234_0_0_9"/>
<dbReference type="InterPro" id="IPR025957">
    <property type="entry name" value="Cys_rich_KTR"/>
</dbReference>
<dbReference type="Pfam" id="PF14205">
    <property type="entry name" value="Cys_rich_KTR"/>
    <property type="match status" value="1"/>
</dbReference>